<dbReference type="SUPFAM" id="SSF101898">
    <property type="entry name" value="NHL repeat"/>
    <property type="match status" value="1"/>
</dbReference>
<dbReference type="NCBIfam" id="NF033679">
    <property type="entry name" value="DNRLRE_dom"/>
    <property type="match status" value="1"/>
</dbReference>
<dbReference type="PANTHER" id="PTHR35580:SF1">
    <property type="entry name" value="PHYTASE-LIKE DOMAIN-CONTAINING PROTEIN"/>
    <property type="match status" value="1"/>
</dbReference>
<comment type="subcellular location">
    <subcellularLocation>
        <location evidence="1">Secreted</location>
    </subcellularLocation>
</comment>
<protein>
    <submittedName>
        <fullName evidence="5">DNRLRE domain-containing protein</fullName>
    </submittedName>
</protein>
<dbReference type="Gene3D" id="2.80.10.50">
    <property type="match status" value="1"/>
</dbReference>
<evidence type="ECO:0000256" key="3">
    <source>
        <dbReference type="ARBA" id="ARBA00022729"/>
    </source>
</evidence>
<name>A0A848LFJ5_9BACT</name>
<accession>A0A848LFJ5</accession>
<dbReference type="EMBL" id="JABBJJ010000048">
    <property type="protein sequence ID" value="NMO15823.1"/>
    <property type="molecule type" value="Genomic_DNA"/>
</dbReference>
<dbReference type="InterPro" id="IPR052918">
    <property type="entry name" value="Motility_Chemotaxis_Reg"/>
</dbReference>
<keyword evidence="2" id="KW-0964">Secreted</keyword>
<feature type="domain" description="Carbohydrate-binding module family 96" evidence="4">
    <location>
        <begin position="63"/>
        <end position="212"/>
    </location>
</feature>
<dbReference type="Proteomes" id="UP000518300">
    <property type="component" value="Unassembled WGS sequence"/>
</dbReference>
<dbReference type="InterPro" id="IPR055372">
    <property type="entry name" value="CBM96"/>
</dbReference>
<keyword evidence="6" id="KW-1185">Reference proteome</keyword>
<sequence length="664" mass="69491">MSGWKVWQQAGRVVGATAGLMLLTHCGGAEETAAGGQPQAGEAAKQEASLDSCQPVTRYMDLQVNLQEDAHVEAAMPDASHPLDDLLVVDGSPQQEAYLRFQIAPHLLQDVTVTRARLQLELKDGSSNGPAIYRTSGSWIADTLTWNTRPARVGSALGDLGAVASNSMVEYDITAAITGAGTYDFALIPTSGDGVDIYSADSASRAPRVIVTVAGTFCERRGTGGDVSWSQARGGENDQHVRAMAMDSQGNSVVATNFFHKGNFGGPTFATPYGFALVKYAPDGTHQWSRVYVQPDPDSEVIASDLTVTPLGNILMVGTYKGEVDFGAGPLPVVSSYDHGFFVAKFSPTGAPVWAHGFNASGEGSRIREYAAAVATDANGSAIITGHFTGWLNLGGEELQSAETPTQDGMFLAKFSWEGEHQWSLVVPAGNSNPWSDSSMGEDVVTDAQGRIIVGGQVGTGRLGATRDSTPFVAAYSPEGALLWSRALNGARGQVSSLALLPGGNVAFSGAFSGSFDFAGTTLTSTPNTSWSPADGLVGVLTSAGSDLWAKGLGTPHYDAIDHLTADPAGNITFMMTAYGRVDLGGGVLGHPMQSAYAVARFSGSGAHRWSRLLDPNITLRVLAASPDGGTVVGGEFMHPITVDGTPYTTPDLESELLFLKFAP</sequence>
<gene>
    <name evidence="5" type="ORF">HG543_13315</name>
</gene>
<organism evidence="5 6">
    <name type="scientific">Pyxidicoccus fallax</name>
    <dbReference type="NCBI Taxonomy" id="394095"/>
    <lineage>
        <taxon>Bacteria</taxon>
        <taxon>Pseudomonadati</taxon>
        <taxon>Myxococcota</taxon>
        <taxon>Myxococcia</taxon>
        <taxon>Myxococcales</taxon>
        <taxon>Cystobacterineae</taxon>
        <taxon>Myxococcaceae</taxon>
        <taxon>Pyxidicoccus</taxon>
    </lineage>
</organism>
<evidence type="ECO:0000313" key="5">
    <source>
        <dbReference type="EMBL" id="NMO15823.1"/>
    </source>
</evidence>
<comment type="caution">
    <text evidence="5">The sequence shown here is derived from an EMBL/GenBank/DDBJ whole genome shotgun (WGS) entry which is preliminary data.</text>
</comment>
<dbReference type="GO" id="GO:0005576">
    <property type="term" value="C:extracellular region"/>
    <property type="evidence" value="ECO:0007669"/>
    <property type="project" value="UniProtKB-SubCell"/>
</dbReference>
<reference evidence="5 6" key="1">
    <citation type="submission" date="2020-04" db="EMBL/GenBank/DDBJ databases">
        <title>Draft genome of Pyxidicoccus fallax type strain.</title>
        <authorList>
            <person name="Whitworth D.E."/>
        </authorList>
    </citation>
    <scope>NUCLEOTIDE SEQUENCE [LARGE SCALE GENOMIC DNA]</scope>
    <source>
        <strain evidence="5 6">DSM 14698</strain>
    </source>
</reference>
<proteinExistence type="predicted"/>
<evidence type="ECO:0000256" key="2">
    <source>
        <dbReference type="ARBA" id="ARBA00022525"/>
    </source>
</evidence>
<evidence type="ECO:0000259" key="4">
    <source>
        <dbReference type="Pfam" id="PF24517"/>
    </source>
</evidence>
<dbReference type="PANTHER" id="PTHR35580">
    <property type="entry name" value="CELL SURFACE GLYCOPROTEIN (S-LAYER PROTEIN)-LIKE PROTEIN"/>
    <property type="match status" value="1"/>
</dbReference>
<dbReference type="RefSeq" id="WP_169345111.1">
    <property type="nucleotide sequence ID" value="NZ_JABBJJ010000048.1"/>
</dbReference>
<evidence type="ECO:0000256" key="1">
    <source>
        <dbReference type="ARBA" id="ARBA00004613"/>
    </source>
</evidence>
<dbReference type="Pfam" id="PF24517">
    <property type="entry name" value="CBM96"/>
    <property type="match status" value="1"/>
</dbReference>
<dbReference type="AlphaFoldDB" id="A0A848LFJ5"/>
<evidence type="ECO:0000313" key="6">
    <source>
        <dbReference type="Proteomes" id="UP000518300"/>
    </source>
</evidence>
<keyword evidence="3" id="KW-0732">Signal</keyword>